<proteinExistence type="predicted"/>
<organism evidence="2 3">
    <name type="scientific">Candidatus Lambdaproteobacteria bacterium RIFOXYD2_FULL_50_16</name>
    <dbReference type="NCBI Taxonomy" id="1817772"/>
    <lineage>
        <taxon>Bacteria</taxon>
        <taxon>Pseudomonadati</taxon>
        <taxon>Pseudomonadota</taxon>
        <taxon>Candidatus Lambdaproteobacteria</taxon>
    </lineage>
</organism>
<dbReference type="Gene3D" id="1.10.30.50">
    <property type="match status" value="1"/>
</dbReference>
<dbReference type="Pfam" id="PF14279">
    <property type="entry name" value="HNH_5"/>
    <property type="match status" value="1"/>
</dbReference>
<dbReference type="GO" id="GO:0004519">
    <property type="term" value="F:endonuclease activity"/>
    <property type="evidence" value="ECO:0007669"/>
    <property type="project" value="UniProtKB-KW"/>
</dbReference>
<dbReference type="STRING" id="1817772.A2527_06040"/>
<dbReference type="Proteomes" id="UP000178449">
    <property type="component" value="Unassembled WGS sequence"/>
</dbReference>
<keyword evidence="2" id="KW-0255">Endonuclease</keyword>
<evidence type="ECO:0000259" key="1">
    <source>
        <dbReference type="SMART" id="SM00507"/>
    </source>
</evidence>
<evidence type="ECO:0000313" key="2">
    <source>
        <dbReference type="EMBL" id="OGG94780.1"/>
    </source>
</evidence>
<dbReference type="PANTHER" id="PTHR33877:SF1">
    <property type="entry name" value="TYPE IV METHYL-DIRECTED RESTRICTION ENZYME ECOKMCRA"/>
    <property type="match status" value="1"/>
</dbReference>
<dbReference type="InterPro" id="IPR029471">
    <property type="entry name" value="HNH_5"/>
</dbReference>
<reference evidence="2 3" key="1">
    <citation type="journal article" date="2016" name="Nat. Commun.">
        <title>Thousands of microbial genomes shed light on interconnected biogeochemical processes in an aquifer system.</title>
        <authorList>
            <person name="Anantharaman K."/>
            <person name="Brown C.T."/>
            <person name="Hug L.A."/>
            <person name="Sharon I."/>
            <person name="Castelle C.J."/>
            <person name="Probst A.J."/>
            <person name="Thomas B.C."/>
            <person name="Singh A."/>
            <person name="Wilkins M.J."/>
            <person name="Karaoz U."/>
            <person name="Brodie E.L."/>
            <person name="Williams K.H."/>
            <person name="Hubbard S.S."/>
            <person name="Banfield J.F."/>
        </authorList>
    </citation>
    <scope>NUCLEOTIDE SEQUENCE [LARGE SCALE GENOMIC DNA]</scope>
</reference>
<accession>A0A1F6G9I8</accession>
<dbReference type="InterPro" id="IPR052892">
    <property type="entry name" value="NA-targeting_endonuclease"/>
</dbReference>
<dbReference type="SMART" id="SM00507">
    <property type="entry name" value="HNHc"/>
    <property type="match status" value="1"/>
</dbReference>
<dbReference type="PANTHER" id="PTHR33877">
    <property type="entry name" value="SLL1193 PROTEIN"/>
    <property type="match status" value="1"/>
</dbReference>
<keyword evidence="2" id="KW-0540">Nuclease</keyword>
<keyword evidence="2" id="KW-0378">Hydrolase</keyword>
<comment type="caution">
    <text evidence="2">The sequence shown here is derived from an EMBL/GenBank/DDBJ whole genome shotgun (WGS) entry which is preliminary data.</text>
</comment>
<dbReference type="CDD" id="cd00085">
    <property type="entry name" value="HNHc"/>
    <property type="match status" value="1"/>
</dbReference>
<name>A0A1F6G9I8_9PROT</name>
<dbReference type="AlphaFoldDB" id="A0A1F6G9I8"/>
<feature type="domain" description="HNH nuclease" evidence="1">
    <location>
        <begin position="29"/>
        <end position="80"/>
    </location>
</feature>
<evidence type="ECO:0000313" key="3">
    <source>
        <dbReference type="Proteomes" id="UP000178449"/>
    </source>
</evidence>
<sequence length="101" mass="12012">MKLECDFYPVDPDQLKREKAKARELRHSQWWKNLRGRGQCYYCKRRFPALELTMDHLVPLSRGGKSVKQNVVPCCKECNNQKKYLLPVEWEAYLQGKLVEP</sequence>
<dbReference type="InterPro" id="IPR003615">
    <property type="entry name" value="HNH_nuc"/>
</dbReference>
<gene>
    <name evidence="2" type="ORF">A2527_06040</name>
</gene>
<dbReference type="EMBL" id="MFNE01000035">
    <property type="protein sequence ID" value="OGG94780.1"/>
    <property type="molecule type" value="Genomic_DNA"/>
</dbReference>
<protein>
    <submittedName>
        <fullName evidence="2">HNH endonuclease</fullName>
    </submittedName>
</protein>